<dbReference type="SMART" id="SM00384">
    <property type="entry name" value="AT_hook"/>
    <property type="match status" value="6"/>
</dbReference>
<protein>
    <submittedName>
        <fullName evidence="2">Uncharacterized protein</fullName>
    </submittedName>
</protein>
<dbReference type="GO" id="GO:0003677">
    <property type="term" value="F:DNA binding"/>
    <property type="evidence" value="ECO:0007669"/>
    <property type="project" value="InterPro"/>
</dbReference>
<feature type="region of interest" description="Disordered" evidence="1">
    <location>
        <begin position="1"/>
        <end position="241"/>
    </location>
</feature>
<sequence length="440" mass="46820">MPPKAQPAILRGRGRPKKAAAPAPAPVANAPAKRGRVANAMDEQEPLETPKKRGHPAKTHVKESAVVADDPKRGRRSFVAPPPPFDDAPAPKKRMGRPPKTKTEAPVDGPKKRAGRPSKAEAGAEELPAPPKRRGRPARDVATHDLGRAAGSPRVSKTRTKPAPRASKASVVAPRIDPRVRSKLRTRLPPAQKIKEPVAPTPTKRRGKPAKSATAKASAPSKKVSGRTATKAAVTKLAAPRKKRGYTALEIPDKFAAQVQQYLQDLLDADSVPAPADNDAEQVAKDETEVQAEAGAEDDLDIAAEEGIVPTSIAGSDEEEEALALAQQGDPAEALDDNSAADSESDIDAQEYGAEGEIVEAMSIDNRESFKPAMAAELELNVQEAVQSEQDLEDDLDSLEQDLYEGTENYDDQATSLGDGDATSALMNDELRPTSDYIYG</sequence>
<feature type="region of interest" description="Disordered" evidence="1">
    <location>
        <begin position="268"/>
        <end position="353"/>
    </location>
</feature>
<dbReference type="EMBL" id="ML979133">
    <property type="protein sequence ID" value="KAF1918671.1"/>
    <property type="molecule type" value="Genomic_DNA"/>
</dbReference>
<keyword evidence="3" id="KW-1185">Reference proteome</keyword>
<feature type="compositionally biased region" description="Low complexity" evidence="1">
    <location>
        <begin position="210"/>
        <end position="238"/>
    </location>
</feature>
<dbReference type="PRINTS" id="PR00929">
    <property type="entry name" value="ATHOOK"/>
</dbReference>
<evidence type="ECO:0000313" key="2">
    <source>
        <dbReference type="EMBL" id="KAF1918671.1"/>
    </source>
</evidence>
<evidence type="ECO:0000256" key="1">
    <source>
        <dbReference type="SAM" id="MobiDB-lite"/>
    </source>
</evidence>
<feature type="region of interest" description="Disordered" evidence="1">
    <location>
        <begin position="407"/>
        <end position="440"/>
    </location>
</feature>
<dbReference type="OrthoDB" id="3798269at2759"/>
<dbReference type="InterPro" id="IPR017956">
    <property type="entry name" value="AT_hook_DNA-bd_motif"/>
</dbReference>
<gene>
    <name evidence="2" type="ORF">BDU57DRAFT_545495</name>
</gene>
<evidence type="ECO:0000313" key="3">
    <source>
        <dbReference type="Proteomes" id="UP000800096"/>
    </source>
</evidence>
<reference evidence="2" key="1">
    <citation type="journal article" date="2020" name="Stud. Mycol.">
        <title>101 Dothideomycetes genomes: a test case for predicting lifestyles and emergence of pathogens.</title>
        <authorList>
            <person name="Haridas S."/>
            <person name="Albert R."/>
            <person name="Binder M."/>
            <person name="Bloem J."/>
            <person name="Labutti K."/>
            <person name="Salamov A."/>
            <person name="Andreopoulos B."/>
            <person name="Baker S."/>
            <person name="Barry K."/>
            <person name="Bills G."/>
            <person name="Bluhm B."/>
            <person name="Cannon C."/>
            <person name="Castanera R."/>
            <person name="Culley D."/>
            <person name="Daum C."/>
            <person name="Ezra D."/>
            <person name="Gonzalez J."/>
            <person name="Henrissat B."/>
            <person name="Kuo A."/>
            <person name="Liang C."/>
            <person name="Lipzen A."/>
            <person name="Lutzoni F."/>
            <person name="Magnuson J."/>
            <person name="Mondo S."/>
            <person name="Nolan M."/>
            <person name="Ohm R."/>
            <person name="Pangilinan J."/>
            <person name="Park H.-J."/>
            <person name="Ramirez L."/>
            <person name="Alfaro M."/>
            <person name="Sun H."/>
            <person name="Tritt A."/>
            <person name="Yoshinaga Y."/>
            <person name="Zwiers L.-H."/>
            <person name="Turgeon B."/>
            <person name="Goodwin S."/>
            <person name="Spatafora J."/>
            <person name="Crous P."/>
            <person name="Grigoriev I."/>
        </authorList>
    </citation>
    <scope>NUCLEOTIDE SEQUENCE</scope>
    <source>
        <strain evidence="2">HMLAC05119</strain>
    </source>
</reference>
<feature type="compositionally biased region" description="Low complexity" evidence="1">
    <location>
        <begin position="19"/>
        <end position="32"/>
    </location>
</feature>
<feature type="compositionally biased region" description="Basic and acidic residues" evidence="1">
    <location>
        <begin position="137"/>
        <end position="147"/>
    </location>
</feature>
<feature type="compositionally biased region" description="Basic residues" evidence="1">
    <location>
        <begin position="91"/>
        <end position="100"/>
    </location>
</feature>
<proteinExistence type="predicted"/>
<feature type="compositionally biased region" description="Basic and acidic residues" evidence="1">
    <location>
        <begin position="101"/>
        <end position="111"/>
    </location>
</feature>
<accession>A0A6A5QSB4</accession>
<name>A0A6A5QSB4_AMPQU</name>
<feature type="compositionally biased region" description="Acidic residues" evidence="1">
    <location>
        <begin position="295"/>
        <end position="304"/>
    </location>
</feature>
<organism evidence="2 3">
    <name type="scientific">Ampelomyces quisqualis</name>
    <name type="common">Powdery mildew agent</name>
    <dbReference type="NCBI Taxonomy" id="50730"/>
    <lineage>
        <taxon>Eukaryota</taxon>
        <taxon>Fungi</taxon>
        <taxon>Dikarya</taxon>
        <taxon>Ascomycota</taxon>
        <taxon>Pezizomycotina</taxon>
        <taxon>Dothideomycetes</taxon>
        <taxon>Pleosporomycetidae</taxon>
        <taxon>Pleosporales</taxon>
        <taxon>Pleosporineae</taxon>
        <taxon>Phaeosphaeriaceae</taxon>
        <taxon>Ampelomyces</taxon>
    </lineage>
</organism>
<dbReference type="AlphaFoldDB" id="A0A6A5QSB4"/>
<dbReference type="Proteomes" id="UP000800096">
    <property type="component" value="Unassembled WGS sequence"/>
</dbReference>